<comment type="caution">
    <text evidence="10">The sequence shown here is derived from an EMBL/GenBank/DDBJ whole genome shotgun (WGS) entry which is preliminary data.</text>
</comment>
<keyword evidence="6" id="KW-0067">ATP-binding</keyword>
<dbReference type="PANTHER" id="PTHR47634:SF9">
    <property type="entry name" value="PROTEIN KINASE DOMAIN-CONTAINING PROTEIN-RELATED"/>
    <property type="match status" value="1"/>
</dbReference>
<dbReference type="PANTHER" id="PTHR47634">
    <property type="entry name" value="PROTEIN KINASE DOMAIN-CONTAINING PROTEIN-RELATED"/>
    <property type="match status" value="1"/>
</dbReference>
<evidence type="ECO:0000313" key="10">
    <source>
        <dbReference type="EMBL" id="KAH0966427.1"/>
    </source>
</evidence>
<keyword evidence="11" id="KW-1185">Reference proteome</keyword>
<dbReference type="OrthoDB" id="4959768at2759"/>
<dbReference type="GO" id="GO:0050684">
    <property type="term" value="P:regulation of mRNA processing"/>
    <property type="evidence" value="ECO:0007669"/>
    <property type="project" value="TreeGrafter"/>
</dbReference>
<comment type="catalytic activity">
    <reaction evidence="7">
        <text>L-threonyl-[protein] + ATP = O-phospho-L-threonyl-[protein] + ADP + H(+)</text>
        <dbReference type="Rhea" id="RHEA:46608"/>
        <dbReference type="Rhea" id="RHEA-COMP:11060"/>
        <dbReference type="Rhea" id="RHEA-COMP:11605"/>
        <dbReference type="ChEBI" id="CHEBI:15378"/>
        <dbReference type="ChEBI" id="CHEBI:30013"/>
        <dbReference type="ChEBI" id="CHEBI:30616"/>
        <dbReference type="ChEBI" id="CHEBI:61977"/>
        <dbReference type="ChEBI" id="CHEBI:456216"/>
        <dbReference type="EC" id="2.7.11.1"/>
    </reaction>
</comment>
<dbReference type="AlphaFoldDB" id="A0A9P8N4G0"/>
<dbReference type="InterPro" id="IPR051334">
    <property type="entry name" value="SRPK"/>
</dbReference>
<dbReference type="Gene3D" id="1.10.510.10">
    <property type="entry name" value="Transferase(Phosphotransferase) domain 1"/>
    <property type="match status" value="1"/>
</dbReference>
<dbReference type="InterPro" id="IPR011009">
    <property type="entry name" value="Kinase-like_dom_sf"/>
</dbReference>
<accession>A0A9P8N4G0</accession>
<evidence type="ECO:0000256" key="1">
    <source>
        <dbReference type="ARBA" id="ARBA00012513"/>
    </source>
</evidence>
<name>A0A9P8N4G0_9HYPO</name>
<sequence>MSASPRIEYRWIDGVERLEMYEPGGFHPVMINDVLHNRYRVVAKLGYGGYSTIHDRRLNRYVAIKIGVSSLLCSPREPDILCRLSGSKSPAPALGPAGIAAEAIPAILDEFEVDGPNGTHPCYVTIPAQVARALAAKLILAVGFVHSQGFVHGDIHLRNVFDQAPVDIGSALGRSIQGQVRRARTAARQTGRWTPAPTQRPAPGCGAFDAG</sequence>
<dbReference type="Gene3D" id="3.30.200.20">
    <property type="entry name" value="Phosphorylase Kinase, domain 1"/>
    <property type="match status" value="1"/>
</dbReference>
<keyword evidence="2" id="KW-0723">Serine/threonine-protein kinase</keyword>
<reference evidence="10" key="1">
    <citation type="submission" date="2021-09" db="EMBL/GenBank/DDBJ databases">
        <title>A high-quality genome of the endoparasitic fungus Hirsutella rhossiliensis with a comparison of Hirsutella genomes reveals transposable elements contributing to genome size variation.</title>
        <authorList>
            <person name="Lin R."/>
            <person name="Jiao Y."/>
            <person name="Sun X."/>
            <person name="Ling J."/>
            <person name="Xie B."/>
            <person name="Cheng X."/>
        </authorList>
    </citation>
    <scope>NUCLEOTIDE SEQUENCE</scope>
    <source>
        <strain evidence="10">HR02</strain>
    </source>
</reference>
<dbReference type="Proteomes" id="UP000824596">
    <property type="component" value="Unassembled WGS sequence"/>
</dbReference>
<evidence type="ECO:0000256" key="4">
    <source>
        <dbReference type="ARBA" id="ARBA00022741"/>
    </source>
</evidence>
<dbReference type="RefSeq" id="XP_044723940.1">
    <property type="nucleotide sequence ID" value="XM_044860307.1"/>
</dbReference>
<dbReference type="EMBL" id="JAIZPD010000002">
    <property type="protein sequence ID" value="KAH0966427.1"/>
    <property type="molecule type" value="Genomic_DNA"/>
</dbReference>
<evidence type="ECO:0000256" key="3">
    <source>
        <dbReference type="ARBA" id="ARBA00022679"/>
    </source>
</evidence>
<evidence type="ECO:0000256" key="6">
    <source>
        <dbReference type="ARBA" id="ARBA00022840"/>
    </source>
</evidence>
<keyword evidence="3" id="KW-0808">Transferase</keyword>
<protein>
    <recommendedName>
        <fullName evidence="1">non-specific serine/threonine protein kinase</fullName>
        <ecNumber evidence="1">2.7.11.1</ecNumber>
    </recommendedName>
</protein>
<keyword evidence="5" id="KW-0418">Kinase</keyword>
<evidence type="ECO:0000256" key="2">
    <source>
        <dbReference type="ARBA" id="ARBA00022527"/>
    </source>
</evidence>
<gene>
    <name evidence="10" type="ORF">HRG_01836</name>
</gene>
<dbReference type="SUPFAM" id="SSF56112">
    <property type="entry name" value="Protein kinase-like (PK-like)"/>
    <property type="match status" value="1"/>
</dbReference>
<evidence type="ECO:0000256" key="5">
    <source>
        <dbReference type="ARBA" id="ARBA00022777"/>
    </source>
</evidence>
<dbReference type="GO" id="GO:0000245">
    <property type="term" value="P:spliceosomal complex assembly"/>
    <property type="evidence" value="ECO:0007669"/>
    <property type="project" value="TreeGrafter"/>
</dbReference>
<evidence type="ECO:0000256" key="7">
    <source>
        <dbReference type="ARBA" id="ARBA00047899"/>
    </source>
</evidence>
<evidence type="ECO:0000256" key="8">
    <source>
        <dbReference type="ARBA" id="ARBA00048679"/>
    </source>
</evidence>
<proteinExistence type="predicted"/>
<evidence type="ECO:0000313" key="11">
    <source>
        <dbReference type="Proteomes" id="UP000824596"/>
    </source>
</evidence>
<comment type="catalytic activity">
    <reaction evidence="8">
        <text>L-seryl-[protein] + ATP = O-phospho-L-seryl-[protein] + ADP + H(+)</text>
        <dbReference type="Rhea" id="RHEA:17989"/>
        <dbReference type="Rhea" id="RHEA-COMP:9863"/>
        <dbReference type="Rhea" id="RHEA-COMP:11604"/>
        <dbReference type="ChEBI" id="CHEBI:15378"/>
        <dbReference type="ChEBI" id="CHEBI:29999"/>
        <dbReference type="ChEBI" id="CHEBI:30616"/>
        <dbReference type="ChEBI" id="CHEBI:83421"/>
        <dbReference type="ChEBI" id="CHEBI:456216"/>
        <dbReference type="EC" id="2.7.11.1"/>
    </reaction>
</comment>
<keyword evidence="4" id="KW-0547">Nucleotide-binding</keyword>
<dbReference type="GO" id="GO:0005524">
    <property type="term" value="F:ATP binding"/>
    <property type="evidence" value="ECO:0007669"/>
    <property type="project" value="UniProtKB-KW"/>
</dbReference>
<dbReference type="GeneID" id="68350965"/>
<evidence type="ECO:0000256" key="9">
    <source>
        <dbReference type="SAM" id="MobiDB-lite"/>
    </source>
</evidence>
<feature type="region of interest" description="Disordered" evidence="9">
    <location>
        <begin position="184"/>
        <end position="211"/>
    </location>
</feature>
<dbReference type="GO" id="GO:0004674">
    <property type="term" value="F:protein serine/threonine kinase activity"/>
    <property type="evidence" value="ECO:0007669"/>
    <property type="project" value="UniProtKB-KW"/>
</dbReference>
<organism evidence="10 11">
    <name type="scientific">Hirsutella rhossiliensis</name>
    <dbReference type="NCBI Taxonomy" id="111463"/>
    <lineage>
        <taxon>Eukaryota</taxon>
        <taxon>Fungi</taxon>
        <taxon>Dikarya</taxon>
        <taxon>Ascomycota</taxon>
        <taxon>Pezizomycotina</taxon>
        <taxon>Sordariomycetes</taxon>
        <taxon>Hypocreomycetidae</taxon>
        <taxon>Hypocreales</taxon>
        <taxon>Ophiocordycipitaceae</taxon>
        <taxon>Hirsutella</taxon>
    </lineage>
</organism>
<dbReference type="EC" id="2.7.11.1" evidence="1"/>